<gene>
    <name evidence="1" type="ORF">Cgig2_024401</name>
</gene>
<evidence type="ECO:0000313" key="2">
    <source>
        <dbReference type="Proteomes" id="UP001153076"/>
    </source>
</evidence>
<dbReference type="AlphaFoldDB" id="A0A9Q1JFT8"/>
<reference evidence="1" key="1">
    <citation type="submission" date="2022-04" db="EMBL/GenBank/DDBJ databases">
        <title>Carnegiea gigantea Genome sequencing and assembly v2.</title>
        <authorList>
            <person name="Copetti D."/>
            <person name="Sanderson M.J."/>
            <person name="Burquez A."/>
            <person name="Wojciechowski M.F."/>
        </authorList>
    </citation>
    <scope>NUCLEOTIDE SEQUENCE</scope>
    <source>
        <strain evidence="1">SGP5-SGP5p</strain>
        <tissue evidence="1">Aerial part</tissue>
    </source>
</reference>
<keyword evidence="2" id="KW-1185">Reference proteome</keyword>
<organism evidence="1 2">
    <name type="scientific">Carnegiea gigantea</name>
    <dbReference type="NCBI Taxonomy" id="171969"/>
    <lineage>
        <taxon>Eukaryota</taxon>
        <taxon>Viridiplantae</taxon>
        <taxon>Streptophyta</taxon>
        <taxon>Embryophyta</taxon>
        <taxon>Tracheophyta</taxon>
        <taxon>Spermatophyta</taxon>
        <taxon>Magnoliopsida</taxon>
        <taxon>eudicotyledons</taxon>
        <taxon>Gunneridae</taxon>
        <taxon>Pentapetalae</taxon>
        <taxon>Caryophyllales</taxon>
        <taxon>Cactineae</taxon>
        <taxon>Cactaceae</taxon>
        <taxon>Cactoideae</taxon>
        <taxon>Echinocereeae</taxon>
        <taxon>Carnegiea</taxon>
    </lineage>
</organism>
<name>A0A9Q1JFT8_9CARY</name>
<sequence>MMARYAAEVGEMAMMVWKWVGKAAATKQEAKEAREEDGQAQAGHCQVEEWGSERIKQKLEDIYQKMGCITVVECYSVMLGEYSVKLTNNRKLQRRTYGFITMSKGATHEVIYNQLVHPIEMHDIGKVDDKIGVVVNGEELDDDYKRCILPPNNGHHLGRPPSKQRESET</sequence>
<dbReference type="OrthoDB" id="1844242at2759"/>
<comment type="caution">
    <text evidence="1">The sequence shown here is derived from an EMBL/GenBank/DDBJ whole genome shotgun (WGS) entry which is preliminary data.</text>
</comment>
<dbReference type="EMBL" id="JAKOGI010002155">
    <property type="protein sequence ID" value="KAJ8422762.1"/>
    <property type="molecule type" value="Genomic_DNA"/>
</dbReference>
<proteinExistence type="predicted"/>
<accession>A0A9Q1JFT8</accession>
<protein>
    <submittedName>
        <fullName evidence="1">Uncharacterized protein</fullName>
    </submittedName>
</protein>
<dbReference type="Proteomes" id="UP001153076">
    <property type="component" value="Unassembled WGS sequence"/>
</dbReference>
<evidence type="ECO:0000313" key="1">
    <source>
        <dbReference type="EMBL" id="KAJ8422762.1"/>
    </source>
</evidence>